<organism evidence="3 4">
    <name type="scientific">Paracraurococcus lichenis</name>
    <dbReference type="NCBI Taxonomy" id="3064888"/>
    <lineage>
        <taxon>Bacteria</taxon>
        <taxon>Pseudomonadati</taxon>
        <taxon>Pseudomonadota</taxon>
        <taxon>Alphaproteobacteria</taxon>
        <taxon>Acetobacterales</taxon>
        <taxon>Roseomonadaceae</taxon>
        <taxon>Paracraurococcus</taxon>
    </lineage>
</organism>
<gene>
    <name evidence="3" type="ORF">Q7A36_26435</name>
</gene>
<feature type="transmembrane region" description="Helical" evidence="1">
    <location>
        <begin position="108"/>
        <end position="124"/>
    </location>
</feature>
<evidence type="ECO:0000256" key="1">
    <source>
        <dbReference type="SAM" id="Phobius"/>
    </source>
</evidence>
<dbReference type="InterPro" id="IPR013099">
    <property type="entry name" value="K_chnl_dom"/>
</dbReference>
<evidence type="ECO:0000259" key="2">
    <source>
        <dbReference type="Pfam" id="PF07885"/>
    </source>
</evidence>
<proteinExistence type="predicted"/>
<comment type="caution">
    <text evidence="3">The sequence shown here is derived from an EMBL/GenBank/DDBJ whole genome shotgun (WGS) entry which is preliminary data.</text>
</comment>
<keyword evidence="1" id="KW-0472">Membrane</keyword>
<keyword evidence="1" id="KW-0812">Transmembrane</keyword>
<keyword evidence="1" id="KW-1133">Transmembrane helix</keyword>
<dbReference type="EMBL" id="JAUTWS010000036">
    <property type="protein sequence ID" value="MDO9711911.1"/>
    <property type="molecule type" value="Genomic_DNA"/>
</dbReference>
<dbReference type="SUPFAM" id="SSF81324">
    <property type="entry name" value="Voltage-gated potassium channels"/>
    <property type="match status" value="1"/>
</dbReference>
<evidence type="ECO:0000313" key="4">
    <source>
        <dbReference type="Proteomes" id="UP001243009"/>
    </source>
</evidence>
<accession>A0ABT9E6U1</accession>
<feature type="transmembrane region" description="Helical" evidence="1">
    <location>
        <begin position="61"/>
        <end position="88"/>
    </location>
</feature>
<dbReference type="Pfam" id="PF07885">
    <property type="entry name" value="Ion_trans_2"/>
    <property type="match status" value="1"/>
</dbReference>
<dbReference type="Gene3D" id="1.10.287.70">
    <property type="match status" value="1"/>
</dbReference>
<feature type="transmembrane region" description="Helical" evidence="1">
    <location>
        <begin position="136"/>
        <end position="156"/>
    </location>
</feature>
<reference evidence="3 4" key="1">
    <citation type="submission" date="2023-08" db="EMBL/GenBank/DDBJ databases">
        <title>The draft genome sequence of Paracraurococcus sp. LOR1-02.</title>
        <authorList>
            <person name="Kingkaew E."/>
            <person name="Tanasupawat S."/>
        </authorList>
    </citation>
    <scope>NUCLEOTIDE SEQUENCE [LARGE SCALE GENOMIC DNA]</scope>
    <source>
        <strain evidence="3 4">LOR1-02</strain>
    </source>
</reference>
<sequence>MMAWLEQALGALLVIAVLLDVFLTVLYARAGTGIISSRLARLTWEAFRRVSRTFGPYGGHVLSFCGPAILVLLVVTWALALTLGTALIMHPHLGSAIIAQGGETPTDFMTAIYAGGISMAIVGSSDFVPQTAAFRLVYLFNALVGTSVVSLTLTYVMQVYSALQQRNLLGLKIHLFTAETGDAAELLAHLGPRGQFSAGYSDLAELSSEISQIKEAHHFYPVLFYFRFAEPYYSVSRSTLVALDTVTLIRSALDDGHAAWLKESAAVEQLSRASLMLVTMLEETFLPAAAPGRRASPDGEVFDPDRWRLRYSSGLERLRHAGIGTVSDGQSGAETYGALRSRWDRLVTTLASAMAYGMDEIDPAGRCPLRTEYGKGGVRRSGVL</sequence>
<feature type="domain" description="Potassium channel" evidence="2">
    <location>
        <begin position="83"/>
        <end position="160"/>
    </location>
</feature>
<protein>
    <submittedName>
        <fullName evidence="3">Ion channel</fullName>
    </submittedName>
</protein>
<evidence type="ECO:0000313" key="3">
    <source>
        <dbReference type="EMBL" id="MDO9711911.1"/>
    </source>
</evidence>
<name>A0ABT9E6U1_9PROT</name>
<dbReference type="Proteomes" id="UP001243009">
    <property type="component" value="Unassembled WGS sequence"/>
</dbReference>
<dbReference type="RefSeq" id="WP_305106765.1">
    <property type="nucleotide sequence ID" value="NZ_JAUTWS010000036.1"/>
</dbReference>
<keyword evidence="4" id="KW-1185">Reference proteome</keyword>